<evidence type="ECO:0000256" key="6">
    <source>
        <dbReference type="ARBA" id="ARBA00023136"/>
    </source>
</evidence>
<dbReference type="InterPro" id="IPR019748">
    <property type="entry name" value="FERM_central"/>
</dbReference>
<protein>
    <recommendedName>
        <fullName evidence="4">Moesin/ezrin/radixin homolog 1</fullName>
    </recommendedName>
</protein>
<dbReference type="SMART" id="SM01196">
    <property type="entry name" value="FERM_C"/>
    <property type="match status" value="1"/>
</dbReference>
<dbReference type="InterPro" id="IPR018980">
    <property type="entry name" value="FERM_PH-like_C"/>
</dbReference>
<evidence type="ECO:0000256" key="4">
    <source>
        <dbReference type="ARBA" id="ARBA00022025"/>
    </source>
</evidence>
<dbReference type="Proteomes" id="UP000192578">
    <property type="component" value="Unassembled WGS sequence"/>
</dbReference>
<dbReference type="Gene3D" id="1.20.5.450">
    <property type="match status" value="1"/>
</dbReference>
<dbReference type="InterPro" id="IPR011174">
    <property type="entry name" value="ERM"/>
</dbReference>
<gene>
    <name evidence="10" type="ORF">BV898_06168</name>
</gene>
<sequence length="585" mass="68305">MSRNGRIRDKNILDVCIRMFDAELQFTVPKTSTGRDLFDQVCRAIGLRETWYFGLRYEDDRRFMNWVKMRRPLLKQSGLSETASWTFHLLVRFYPEDVGEELVQEITRHLFFLQIRQAILDSVIYCPPEEAILLASYDAQVTFGDFDDISFEPGMFPIQNLLPVGILEQFGNTSREAWESRIRQLHTEHYGLSRGEAELEHLKVAQNLAMFGVGYFSITNKIGSEVYLGVTAFGLNIYEKHERQIPSINFPWSEIKNVSYEDTKFIIRPLDKKAGTFTFHSPDLKLNKVILELCIGNHDLFLRRRKPDTIEIQQMKMQAKEERTRRQHERHKLLKEKQLREDLQREKQELQRQLIGMQDEVRTANEEMARCQETAEVMAQKAKYAQDEAALIDRKAMEAEKQVQQLKLTVLQSEQERMEMERKVRDAEQIASKMVEQAERLSAESEKYREEMRNAKALERIARDRLAEVGRSSMISPQEVRLESAQSYKTPPGYQSRVFVEGPVLTSDQIALELERENLDYLQKKQTLQEQLKELRSEIEIIKTDDSLNGFLSVDVNGLRKEKFATLQKASAGSTKMRISHFENL</sequence>
<dbReference type="InterPro" id="IPR035963">
    <property type="entry name" value="FERM_2"/>
</dbReference>
<evidence type="ECO:0000256" key="2">
    <source>
        <dbReference type="ARBA" id="ARBA00004202"/>
    </source>
</evidence>
<dbReference type="GO" id="GO:0005902">
    <property type="term" value="C:microvillus"/>
    <property type="evidence" value="ECO:0007669"/>
    <property type="project" value="UniProtKB-SubCell"/>
</dbReference>
<comment type="caution">
    <text evidence="10">The sequence shown here is derived from an EMBL/GenBank/DDBJ whole genome shotgun (WGS) entry which is preliminary data.</text>
</comment>
<dbReference type="InterPro" id="IPR011259">
    <property type="entry name" value="ERM_C_dom"/>
</dbReference>
<keyword evidence="5" id="KW-1003">Cell membrane</keyword>
<dbReference type="OrthoDB" id="6018897at2759"/>
<comment type="subcellular location">
    <subcellularLocation>
        <location evidence="3">Cell junction</location>
        <location evidence="3">Adherens junction</location>
    </subcellularLocation>
    <subcellularLocation>
        <location evidence="2">Cell membrane</location>
        <topology evidence="2">Peripheral membrane protein</topology>
    </subcellularLocation>
    <subcellularLocation>
        <location evidence="1">Cell projection</location>
        <location evidence="1">Microvillus</location>
    </subcellularLocation>
    <subcellularLocation>
        <location evidence="7">Cell projection</location>
        <location evidence="7">Rhabdomere</location>
    </subcellularLocation>
</comment>
<keyword evidence="6" id="KW-0472">Membrane</keyword>
<reference evidence="11" key="1">
    <citation type="submission" date="2017-01" db="EMBL/GenBank/DDBJ databases">
        <title>Comparative genomics of anhydrobiosis in the tardigrade Hypsibius dujardini.</title>
        <authorList>
            <person name="Yoshida Y."/>
            <person name="Koutsovoulos G."/>
            <person name="Laetsch D."/>
            <person name="Stevens L."/>
            <person name="Kumar S."/>
            <person name="Horikawa D."/>
            <person name="Ishino K."/>
            <person name="Komine S."/>
            <person name="Tomita M."/>
            <person name="Blaxter M."/>
            <person name="Arakawa K."/>
        </authorList>
    </citation>
    <scope>NUCLEOTIDE SEQUENCE [LARGE SCALE GENOMIC DNA]</scope>
    <source>
        <strain evidence="11">Z151</strain>
    </source>
</reference>
<dbReference type="CDD" id="cd14473">
    <property type="entry name" value="FERM_B-lobe"/>
    <property type="match status" value="1"/>
</dbReference>
<dbReference type="SUPFAM" id="SSF54236">
    <property type="entry name" value="Ubiquitin-like"/>
    <property type="match status" value="1"/>
</dbReference>
<dbReference type="Gene3D" id="6.10.360.10">
    <property type="match status" value="1"/>
</dbReference>
<dbReference type="InterPro" id="IPR011993">
    <property type="entry name" value="PH-like_dom_sf"/>
</dbReference>
<evidence type="ECO:0000256" key="5">
    <source>
        <dbReference type="ARBA" id="ARBA00022475"/>
    </source>
</evidence>
<dbReference type="InterPro" id="IPR018979">
    <property type="entry name" value="FERM_N"/>
</dbReference>
<dbReference type="Gene3D" id="2.30.29.30">
    <property type="entry name" value="Pleckstrin-homology domain (PH domain)/Phosphotyrosine-binding domain (PTB)"/>
    <property type="match status" value="1"/>
</dbReference>
<dbReference type="AlphaFoldDB" id="A0A1W0WXF7"/>
<dbReference type="PRINTS" id="PR00661">
    <property type="entry name" value="ERMFAMILY"/>
</dbReference>
<dbReference type="Pfam" id="PF09380">
    <property type="entry name" value="FERM_C"/>
    <property type="match status" value="1"/>
</dbReference>
<dbReference type="InterPro" id="IPR000798">
    <property type="entry name" value="Ez/rad/moesin-like"/>
</dbReference>
<evidence type="ECO:0000313" key="10">
    <source>
        <dbReference type="EMBL" id="OQV19900.1"/>
    </source>
</evidence>
<dbReference type="InterPro" id="IPR029071">
    <property type="entry name" value="Ubiquitin-like_domsf"/>
</dbReference>
<dbReference type="PANTHER" id="PTHR23281">
    <property type="entry name" value="MERLIN/MOESIN/EZRIN/RADIXIN"/>
    <property type="match status" value="1"/>
</dbReference>
<feature type="coiled-coil region" evidence="8">
    <location>
        <begin position="326"/>
        <end position="461"/>
    </location>
</feature>
<dbReference type="PRINTS" id="PR00935">
    <property type="entry name" value="BAND41"/>
</dbReference>
<feature type="coiled-coil region" evidence="8">
    <location>
        <begin position="511"/>
        <end position="545"/>
    </location>
</feature>
<dbReference type="SUPFAM" id="SSF50729">
    <property type="entry name" value="PH domain-like"/>
    <property type="match status" value="1"/>
</dbReference>
<evidence type="ECO:0000256" key="1">
    <source>
        <dbReference type="ARBA" id="ARBA00004105"/>
    </source>
</evidence>
<evidence type="ECO:0000256" key="7">
    <source>
        <dbReference type="ARBA" id="ARBA00043944"/>
    </source>
</evidence>
<evidence type="ECO:0000259" key="9">
    <source>
        <dbReference type="PROSITE" id="PS50057"/>
    </source>
</evidence>
<dbReference type="InterPro" id="IPR019749">
    <property type="entry name" value="Band_41_domain"/>
</dbReference>
<dbReference type="InterPro" id="IPR008954">
    <property type="entry name" value="Moesin_tail_sf"/>
</dbReference>
<dbReference type="CDD" id="cd13194">
    <property type="entry name" value="FERM_C_ERM"/>
    <property type="match status" value="1"/>
</dbReference>
<dbReference type="SMART" id="SM00295">
    <property type="entry name" value="B41"/>
    <property type="match status" value="1"/>
</dbReference>
<proteinExistence type="predicted"/>
<dbReference type="SUPFAM" id="SSF48678">
    <property type="entry name" value="Moesin tail domain"/>
    <property type="match status" value="1"/>
</dbReference>
<feature type="domain" description="FERM" evidence="9">
    <location>
        <begin position="13"/>
        <end position="305"/>
    </location>
</feature>
<dbReference type="Pfam" id="PF00373">
    <property type="entry name" value="FERM_M"/>
    <property type="match status" value="1"/>
</dbReference>
<dbReference type="InterPro" id="IPR041789">
    <property type="entry name" value="ERM_FERM_C"/>
</dbReference>
<dbReference type="GO" id="GO:0005912">
    <property type="term" value="C:adherens junction"/>
    <property type="evidence" value="ECO:0007669"/>
    <property type="project" value="UniProtKB-SubCell"/>
</dbReference>
<name>A0A1W0WXF7_HYPEX</name>
<dbReference type="Gene3D" id="3.10.20.90">
    <property type="entry name" value="Phosphatidylinositol 3-kinase Catalytic Subunit, Chain A, domain 1"/>
    <property type="match status" value="1"/>
</dbReference>
<dbReference type="Gene3D" id="1.20.80.10">
    <property type="match status" value="1"/>
</dbReference>
<dbReference type="SUPFAM" id="SSF47031">
    <property type="entry name" value="Second domain of FERM"/>
    <property type="match status" value="1"/>
</dbReference>
<evidence type="ECO:0000256" key="3">
    <source>
        <dbReference type="ARBA" id="ARBA00004536"/>
    </source>
</evidence>
<organism evidence="10 11">
    <name type="scientific">Hypsibius exemplaris</name>
    <name type="common">Freshwater tardigrade</name>
    <dbReference type="NCBI Taxonomy" id="2072580"/>
    <lineage>
        <taxon>Eukaryota</taxon>
        <taxon>Metazoa</taxon>
        <taxon>Ecdysozoa</taxon>
        <taxon>Tardigrada</taxon>
        <taxon>Eutardigrada</taxon>
        <taxon>Parachela</taxon>
        <taxon>Hypsibioidea</taxon>
        <taxon>Hypsibiidae</taxon>
        <taxon>Hypsibius</taxon>
    </lineage>
</organism>
<evidence type="ECO:0000313" key="11">
    <source>
        <dbReference type="Proteomes" id="UP000192578"/>
    </source>
</evidence>
<dbReference type="PIRSF" id="PIRSF002305">
    <property type="entry name" value="ERM"/>
    <property type="match status" value="1"/>
</dbReference>
<dbReference type="PROSITE" id="PS00660">
    <property type="entry name" value="FERM_1"/>
    <property type="match status" value="1"/>
</dbReference>
<dbReference type="Pfam" id="PF09379">
    <property type="entry name" value="FERM_N"/>
    <property type="match status" value="1"/>
</dbReference>
<evidence type="ECO:0000256" key="8">
    <source>
        <dbReference type="SAM" id="Coils"/>
    </source>
</evidence>
<dbReference type="InterPro" id="IPR019747">
    <property type="entry name" value="FERM_CS"/>
</dbReference>
<keyword evidence="8" id="KW-0175">Coiled coil</keyword>
<dbReference type="InterPro" id="IPR046810">
    <property type="entry name" value="ERM_helical"/>
</dbReference>
<dbReference type="Pfam" id="PF20492">
    <property type="entry name" value="ERM_helical"/>
    <property type="match status" value="1"/>
</dbReference>
<dbReference type="PROSITE" id="PS50057">
    <property type="entry name" value="FERM_3"/>
    <property type="match status" value="1"/>
</dbReference>
<dbReference type="Pfam" id="PF00769">
    <property type="entry name" value="ERM_C"/>
    <property type="match status" value="1"/>
</dbReference>
<dbReference type="InterPro" id="IPR014352">
    <property type="entry name" value="FERM/acyl-CoA-bd_prot_sf"/>
</dbReference>
<dbReference type="InterPro" id="IPR000299">
    <property type="entry name" value="FERM_domain"/>
</dbReference>
<keyword evidence="11" id="KW-1185">Reference proteome</keyword>
<dbReference type="GO" id="GO:0005886">
    <property type="term" value="C:plasma membrane"/>
    <property type="evidence" value="ECO:0007669"/>
    <property type="project" value="UniProtKB-SubCell"/>
</dbReference>
<accession>A0A1W0WXF7</accession>
<dbReference type="EMBL" id="MTYJ01000035">
    <property type="protein sequence ID" value="OQV19900.1"/>
    <property type="molecule type" value="Genomic_DNA"/>
</dbReference>
<dbReference type="GO" id="GO:0003779">
    <property type="term" value="F:actin binding"/>
    <property type="evidence" value="ECO:0007669"/>
    <property type="project" value="InterPro"/>
</dbReference>